<organism evidence="2 3">
    <name type="scientific">Nocardioides cavernae</name>
    <dbReference type="NCBI Taxonomy" id="1921566"/>
    <lineage>
        <taxon>Bacteria</taxon>
        <taxon>Bacillati</taxon>
        <taxon>Actinomycetota</taxon>
        <taxon>Actinomycetes</taxon>
        <taxon>Propionibacteriales</taxon>
        <taxon>Nocardioidaceae</taxon>
        <taxon>Nocardioides</taxon>
    </lineage>
</organism>
<dbReference type="GO" id="GO:0003723">
    <property type="term" value="F:RNA binding"/>
    <property type="evidence" value="ECO:0007669"/>
    <property type="project" value="InterPro"/>
</dbReference>
<dbReference type="AlphaFoldDB" id="A0A7Y9KP12"/>
<dbReference type="Proteomes" id="UP000549911">
    <property type="component" value="Unassembled WGS sequence"/>
</dbReference>
<feature type="domain" description="ANTAR" evidence="1">
    <location>
        <begin position="125"/>
        <end position="186"/>
    </location>
</feature>
<evidence type="ECO:0000313" key="2">
    <source>
        <dbReference type="EMBL" id="NYE36251.1"/>
    </source>
</evidence>
<evidence type="ECO:0000259" key="1">
    <source>
        <dbReference type="PROSITE" id="PS50921"/>
    </source>
</evidence>
<reference evidence="2 3" key="2">
    <citation type="submission" date="2020-08" db="EMBL/GenBank/DDBJ databases">
        <title>The Agave Microbiome: Exploring the role of microbial communities in plant adaptations to desert environments.</title>
        <authorList>
            <person name="Partida-Martinez L.P."/>
        </authorList>
    </citation>
    <scope>NUCLEOTIDE SEQUENCE [LARGE SCALE GENOMIC DNA]</scope>
    <source>
        <strain evidence="2 3">AT2.17</strain>
    </source>
</reference>
<dbReference type="Gene3D" id="1.10.10.10">
    <property type="entry name" value="Winged helix-like DNA-binding domain superfamily/Winged helix DNA-binding domain"/>
    <property type="match status" value="1"/>
</dbReference>
<dbReference type="Pfam" id="PF03861">
    <property type="entry name" value="ANTAR"/>
    <property type="match status" value="1"/>
</dbReference>
<dbReference type="SMART" id="SM01012">
    <property type="entry name" value="ANTAR"/>
    <property type="match status" value="1"/>
</dbReference>
<keyword evidence="3" id="KW-1185">Reference proteome</keyword>
<dbReference type="PROSITE" id="PS50921">
    <property type="entry name" value="ANTAR"/>
    <property type="match status" value="1"/>
</dbReference>
<protein>
    <recommendedName>
        <fullName evidence="1">ANTAR domain-containing protein</fullName>
    </recommendedName>
</protein>
<comment type="caution">
    <text evidence="2">The sequence shown here is derived from an EMBL/GenBank/DDBJ whole genome shotgun (WGS) entry which is preliminary data.</text>
</comment>
<reference evidence="2 3" key="1">
    <citation type="submission" date="2020-07" db="EMBL/GenBank/DDBJ databases">
        <authorList>
            <person name="Partida-Martinez L."/>
            <person name="Huntemann M."/>
            <person name="Clum A."/>
            <person name="Wang J."/>
            <person name="Palaniappan K."/>
            <person name="Ritter S."/>
            <person name="Chen I.-M."/>
            <person name="Stamatis D."/>
            <person name="Reddy T."/>
            <person name="O'Malley R."/>
            <person name="Daum C."/>
            <person name="Shapiro N."/>
            <person name="Ivanova N."/>
            <person name="Kyrpides N."/>
            <person name="Woyke T."/>
        </authorList>
    </citation>
    <scope>NUCLEOTIDE SEQUENCE [LARGE SCALE GENOMIC DNA]</scope>
    <source>
        <strain evidence="2 3">AT2.17</strain>
    </source>
</reference>
<name>A0A7Y9KP12_9ACTN</name>
<dbReference type="InterPro" id="IPR036388">
    <property type="entry name" value="WH-like_DNA-bd_sf"/>
</dbReference>
<sequence length="204" mass="21742">MEPLPATAEALDLLVASGDEGVRARVAWIGETVLEVVPHADAFALWFTDEDLTLVHIRPLIDPSVRASQRGSRTSVALSFATGGRVIAVVTIYSDREEAFAGRVEVLERRLGAVPGASLLDHDLALRCRRRAELAPAQLRSRALMDAAIGTLMGAVGLSLDQAEAWLADVARDSGRTVVAVAVQVVAAHHAAIDPDEPPTDERT</sequence>
<dbReference type="RefSeq" id="WP_179618811.1">
    <property type="nucleotide sequence ID" value="NZ_JACCBW010000001.1"/>
</dbReference>
<accession>A0A7Y9KP12</accession>
<gene>
    <name evidence="2" type="ORF">F4692_001355</name>
</gene>
<dbReference type="InterPro" id="IPR005561">
    <property type="entry name" value="ANTAR"/>
</dbReference>
<evidence type="ECO:0000313" key="3">
    <source>
        <dbReference type="Proteomes" id="UP000549911"/>
    </source>
</evidence>
<dbReference type="EMBL" id="JACCBW010000001">
    <property type="protein sequence ID" value="NYE36251.1"/>
    <property type="molecule type" value="Genomic_DNA"/>
</dbReference>
<dbReference type="InterPro" id="IPR011006">
    <property type="entry name" value="CheY-like_superfamily"/>
</dbReference>
<proteinExistence type="predicted"/>
<dbReference type="SUPFAM" id="SSF52172">
    <property type="entry name" value="CheY-like"/>
    <property type="match status" value="1"/>
</dbReference>